<name>A0ABX8UE37_9BURK</name>
<keyword evidence="4" id="KW-1185">Reference proteome</keyword>
<keyword evidence="1" id="KW-0472">Membrane</keyword>
<reference evidence="3 4" key="1">
    <citation type="submission" date="2021-07" db="EMBL/GenBank/DDBJ databases">
        <title>Paraburkholderia edwinii protects Aspergillus sp. from phenazines by acting as a toxin sponge.</title>
        <authorList>
            <person name="Dahlstrom K.M."/>
            <person name="Newman D.K."/>
        </authorList>
    </citation>
    <scope>NUCLEOTIDE SEQUENCE [LARGE SCALE GENOMIC DNA]</scope>
    <source>
        <strain evidence="3 4">Pe01</strain>
    </source>
</reference>
<keyword evidence="1" id="KW-0812">Transmembrane</keyword>
<dbReference type="RefSeq" id="WP_219795952.1">
    <property type="nucleotide sequence ID" value="NZ_CP080095.1"/>
</dbReference>
<evidence type="ECO:0000313" key="3">
    <source>
        <dbReference type="EMBL" id="QYD66958.1"/>
    </source>
</evidence>
<sequence length="819" mass="86760">MFRYRIHLAVFVVGLAAVLWVAIGYAATNPLALVVALLIGACYVTGALELYRYQQATDTLVAAVGQLDTTPSQLGAWLERLHPSLRGAVRLRVEGERAGLPGPALTPYLVGLLVLLGMLGTLLGMAATLRGTGAALDSATDLQAVRASLAAPVRGLGFAFGTSIAGVATSAMLGLLSALCRRERIKVAQQLDAKIATVLRVFSPAHQREETFRLMQRQAEAMPALINGLHTLMGTLEQHSAAASERQLASQQQFHAKTELAYARLTNSVEQSLRQSVGEHARAVGAAIQPAIESTLASLARDTTALHERAAQATQQHMEGLSRGFASTAEQVASTWTGALDAQRVSNEALAERMSATLERFAANADTRASKLLDEVGAQLAASAAKLSGTWSDALAQHVQTHDALATRHEAAMTSASQAWTDALAQHVQKHDALATRHEAAMTSASQAWTDALAQHVQTHDALATRHEAAMTSASQAWTDALAQHVQTHDALATRHEAAMTSALQAWTDALAQHAQTHDALATRHEAAINAASANFEAATTAAAASIDLHAASLVERVDASHTALQTGLAAADDKRLAAWAAALEQTASALSREWAESGAQHAARQQQICDTLAATAREIAERAQAEARGTIDEIGRLVSAASEAPKAAADVIGELRKSLSESMVRDTAMLEERTRLLQTLETLLDAVNHASTEQRAAIDGLVSTSANLLERVGDQFSDKVETESHKLDIAAAQVATSAIDMASMGDAFGAAVASFGESNGKLMTHLERIERALDQSLARSDEQLAYYVAQAREVIDLSVMSQKQIMEDLQHLAGARAS</sequence>
<evidence type="ECO:0000256" key="1">
    <source>
        <dbReference type="SAM" id="Phobius"/>
    </source>
</evidence>
<dbReference type="SUPFAM" id="SSF58113">
    <property type="entry name" value="Apolipoprotein A-I"/>
    <property type="match status" value="1"/>
</dbReference>
<feature type="domain" description="DUF802" evidence="2">
    <location>
        <begin position="321"/>
        <end position="373"/>
    </location>
</feature>
<dbReference type="Proteomes" id="UP000826462">
    <property type="component" value="Chromosome 1"/>
</dbReference>
<dbReference type="Pfam" id="PF05650">
    <property type="entry name" value="DUF802"/>
    <property type="match status" value="1"/>
</dbReference>
<protein>
    <submittedName>
        <fullName evidence="3">DUF802 domain-containing protein</fullName>
    </submittedName>
</protein>
<feature type="transmembrane region" description="Helical" evidence="1">
    <location>
        <begin position="7"/>
        <end position="25"/>
    </location>
</feature>
<proteinExistence type="predicted"/>
<accession>A0ABX8UE37</accession>
<organism evidence="3 4">
    <name type="scientific">Paraburkholderia edwinii</name>
    <dbReference type="NCBI Taxonomy" id="2861782"/>
    <lineage>
        <taxon>Bacteria</taxon>
        <taxon>Pseudomonadati</taxon>
        <taxon>Pseudomonadota</taxon>
        <taxon>Betaproteobacteria</taxon>
        <taxon>Burkholderiales</taxon>
        <taxon>Burkholderiaceae</taxon>
        <taxon>Paraburkholderia</taxon>
    </lineage>
</organism>
<evidence type="ECO:0000259" key="2">
    <source>
        <dbReference type="Pfam" id="PF05650"/>
    </source>
</evidence>
<dbReference type="InterPro" id="IPR008520">
    <property type="entry name" value="DUF802"/>
</dbReference>
<feature type="transmembrane region" description="Helical" evidence="1">
    <location>
        <begin position="105"/>
        <end position="127"/>
    </location>
</feature>
<gene>
    <name evidence="3" type="ORF">KZJ38_11035</name>
</gene>
<evidence type="ECO:0000313" key="4">
    <source>
        <dbReference type="Proteomes" id="UP000826462"/>
    </source>
</evidence>
<dbReference type="EMBL" id="CP080095">
    <property type="protein sequence ID" value="QYD66958.1"/>
    <property type="molecule type" value="Genomic_DNA"/>
</dbReference>
<keyword evidence="1" id="KW-1133">Transmembrane helix</keyword>
<feature type="transmembrane region" description="Helical" evidence="1">
    <location>
        <begin position="31"/>
        <end position="51"/>
    </location>
</feature>